<organism evidence="1 2">
    <name type="scientific">Sphingomonas astaxanthinifaciens DSM 22298</name>
    <dbReference type="NCBI Taxonomy" id="1123267"/>
    <lineage>
        <taxon>Bacteria</taxon>
        <taxon>Pseudomonadati</taxon>
        <taxon>Pseudomonadota</taxon>
        <taxon>Alphaproteobacteria</taxon>
        <taxon>Sphingomonadales</taxon>
        <taxon>Sphingomonadaceae</taxon>
        <taxon>Sphingomonas</taxon>
    </lineage>
</organism>
<evidence type="ECO:0000313" key="2">
    <source>
        <dbReference type="Proteomes" id="UP001156703"/>
    </source>
</evidence>
<protein>
    <submittedName>
        <fullName evidence="1">Uncharacterized protein</fullName>
    </submittedName>
</protein>
<evidence type="ECO:0000313" key="1">
    <source>
        <dbReference type="EMBL" id="GLR47236.1"/>
    </source>
</evidence>
<dbReference type="Proteomes" id="UP001156703">
    <property type="component" value="Unassembled WGS sequence"/>
</dbReference>
<dbReference type="EMBL" id="BSOO01000006">
    <property type="protein sequence ID" value="GLR47236.1"/>
    <property type="molecule type" value="Genomic_DNA"/>
</dbReference>
<name>A0ABQ5Z742_9SPHN</name>
<proteinExistence type="predicted"/>
<accession>A0ABQ5Z742</accession>
<comment type="caution">
    <text evidence="1">The sequence shown here is derived from an EMBL/GenBank/DDBJ whole genome shotgun (WGS) entry which is preliminary data.</text>
</comment>
<gene>
    <name evidence="1" type="ORF">GCM10007925_09470</name>
</gene>
<reference evidence="2" key="1">
    <citation type="journal article" date="2019" name="Int. J. Syst. Evol. Microbiol.">
        <title>The Global Catalogue of Microorganisms (GCM) 10K type strain sequencing project: providing services to taxonomists for standard genome sequencing and annotation.</title>
        <authorList>
            <consortium name="The Broad Institute Genomics Platform"/>
            <consortium name="The Broad Institute Genome Sequencing Center for Infectious Disease"/>
            <person name="Wu L."/>
            <person name="Ma J."/>
        </authorList>
    </citation>
    <scope>NUCLEOTIDE SEQUENCE [LARGE SCALE GENOMIC DNA]</scope>
    <source>
        <strain evidence="2">NBRC 102146</strain>
    </source>
</reference>
<sequence length="131" mass="13866">MDAIEEQVQLPSGASPLQDYARHYAVDANGRMGAGRGRIIGVYLLPEPPRPTGPGIGCSEVVVQPNGQETLKDVPCPLEGQGKGDVSAGERRWFDDVEALPTINDGGCMMVTVIFNPSTQRVELAECNGGA</sequence>
<keyword evidence="2" id="KW-1185">Reference proteome</keyword>